<feature type="transmembrane region" description="Helical" evidence="6">
    <location>
        <begin position="60"/>
        <end position="78"/>
    </location>
</feature>
<feature type="transmembrane region" description="Helical" evidence="6">
    <location>
        <begin position="389"/>
        <end position="413"/>
    </location>
</feature>
<dbReference type="SUPFAM" id="SSF103473">
    <property type="entry name" value="MFS general substrate transporter"/>
    <property type="match status" value="1"/>
</dbReference>
<name>A0A9D2J331_9MICO</name>
<feature type="transmembrane region" description="Helical" evidence="6">
    <location>
        <begin position="419"/>
        <end position="439"/>
    </location>
</feature>
<feature type="transmembrane region" description="Helical" evidence="6">
    <location>
        <begin position="116"/>
        <end position="136"/>
    </location>
</feature>
<comment type="caution">
    <text evidence="8">The sequence shown here is derived from an EMBL/GenBank/DDBJ whole genome shotgun (WGS) entry which is preliminary data.</text>
</comment>
<feature type="transmembrane region" description="Helical" evidence="6">
    <location>
        <begin position="90"/>
        <end position="110"/>
    </location>
</feature>
<reference evidence="8" key="1">
    <citation type="journal article" date="2021" name="PeerJ">
        <title>Extensive microbial diversity within the chicken gut microbiome revealed by metagenomics and culture.</title>
        <authorList>
            <person name="Gilroy R."/>
            <person name="Ravi A."/>
            <person name="Getino M."/>
            <person name="Pursley I."/>
            <person name="Horton D.L."/>
            <person name="Alikhan N.F."/>
            <person name="Baker D."/>
            <person name="Gharbi K."/>
            <person name="Hall N."/>
            <person name="Watson M."/>
            <person name="Adriaenssens E.M."/>
            <person name="Foster-Nyarko E."/>
            <person name="Jarju S."/>
            <person name="Secka A."/>
            <person name="Antonio M."/>
            <person name="Oren A."/>
            <person name="Chaudhuri R.R."/>
            <person name="La Ragione R."/>
            <person name="Hildebrand F."/>
            <person name="Pallen M.J."/>
        </authorList>
    </citation>
    <scope>NUCLEOTIDE SEQUENCE</scope>
    <source>
        <strain evidence="8">ChiGjej4B4-7305</strain>
    </source>
</reference>
<dbReference type="Pfam" id="PF11700">
    <property type="entry name" value="ATG22"/>
    <property type="match status" value="1"/>
</dbReference>
<feature type="transmembrane region" description="Helical" evidence="6">
    <location>
        <begin position="157"/>
        <end position="177"/>
    </location>
</feature>
<dbReference type="InterPro" id="IPR050495">
    <property type="entry name" value="ATG22/LtaA_families"/>
</dbReference>
<evidence type="ECO:0000256" key="6">
    <source>
        <dbReference type="SAM" id="Phobius"/>
    </source>
</evidence>
<keyword evidence="5 6" id="KW-0472">Membrane</keyword>
<dbReference type="AlphaFoldDB" id="A0A9D2J331"/>
<organism evidence="8 9">
    <name type="scientific">Candidatus Ruania gallistercoris</name>
    <dbReference type="NCBI Taxonomy" id="2838746"/>
    <lineage>
        <taxon>Bacteria</taxon>
        <taxon>Bacillati</taxon>
        <taxon>Actinomycetota</taxon>
        <taxon>Actinomycetes</taxon>
        <taxon>Micrococcales</taxon>
        <taxon>Ruaniaceae</taxon>
        <taxon>Ruania</taxon>
    </lineage>
</organism>
<accession>A0A9D2J331</accession>
<sequence>MTFPSSADPALTRPRRLLTVPVLAWSLWDWGSAAFNAVITTFVFTVYITSDAFGPEADRNLGWVLAGAGVLIALFAPVTGQSADRAGRRTLWLGVNTGLVILASAGLFFVLPAPEYLWLGLVLLAAGNIAFEFAGVNYNAMLAQVSTRENVGRVSGLGWGMGYLGGIVLLLFVYLGFINPDVGLFGVTGENGLDVRVSMLFCAAWTLIFSIPVLRVVKDVRQKSRTREKVGLIGAYKRLWGTIVGLWRADRNTVYFLLASAVFRDGLAGVFTFAGVIAAGAFGFSPGDVIIFGVVANVVAGIATIIAGRIDDAVGPRAVILTSLITMVILGVAIFFLHDGGPTVFWSLGLIMAVCVGPAQSASRTFLARLIPAGREGEVFGLYATTGRAVSFMAPAMWSVAITAGMAITGLATAQEAQYWGILGIVLVLAVGAALMFFVKVSSPRNQR</sequence>
<feature type="transmembrane region" description="Helical" evidence="6">
    <location>
        <begin position="197"/>
        <end position="217"/>
    </location>
</feature>
<dbReference type="Gene3D" id="1.20.1250.20">
    <property type="entry name" value="MFS general substrate transporter like domains"/>
    <property type="match status" value="2"/>
</dbReference>
<evidence type="ECO:0000313" key="9">
    <source>
        <dbReference type="Proteomes" id="UP000824037"/>
    </source>
</evidence>
<evidence type="ECO:0000313" key="8">
    <source>
        <dbReference type="EMBL" id="HIZ34688.1"/>
    </source>
</evidence>
<dbReference type="InterPro" id="IPR036259">
    <property type="entry name" value="MFS_trans_sf"/>
</dbReference>
<evidence type="ECO:0000256" key="5">
    <source>
        <dbReference type="ARBA" id="ARBA00023136"/>
    </source>
</evidence>
<reference evidence="8" key="2">
    <citation type="submission" date="2021-04" db="EMBL/GenBank/DDBJ databases">
        <authorList>
            <person name="Gilroy R."/>
        </authorList>
    </citation>
    <scope>NUCLEOTIDE SEQUENCE</scope>
    <source>
        <strain evidence="8">ChiGjej4B4-7305</strain>
    </source>
</reference>
<feature type="transmembrane region" description="Helical" evidence="6">
    <location>
        <begin position="254"/>
        <end position="283"/>
    </location>
</feature>
<evidence type="ECO:0000256" key="3">
    <source>
        <dbReference type="ARBA" id="ARBA00022692"/>
    </source>
</evidence>
<dbReference type="GO" id="GO:0005886">
    <property type="term" value="C:plasma membrane"/>
    <property type="evidence" value="ECO:0007669"/>
    <property type="project" value="UniProtKB-SubCell"/>
</dbReference>
<keyword evidence="3 6" id="KW-0812">Transmembrane</keyword>
<protein>
    <submittedName>
        <fullName evidence="8">MFS transporter</fullName>
    </submittedName>
</protein>
<proteinExistence type="predicted"/>
<dbReference type="PANTHER" id="PTHR23519:SF1">
    <property type="entry name" value="AUTOPHAGY-RELATED PROTEIN 22"/>
    <property type="match status" value="1"/>
</dbReference>
<evidence type="ECO:0000259" key="7">
    <source>
        <dbReference type="PROSITE" id="PS50850"/>
    </source>
</evidence>
<feature type="transmembrane region" description="Helical" evidence="6">
    <location>
        <begin position="319"/>
        <end position="338"/>
    </location>
</feature>
<evidence type="ECO:0000256" key="1">
    <source>
        <dbReference type="ARBA" id="ARBA00004651"/>
    </source>
</evidence>
<dbReference type="GO" id="GO:0022857">
    <property type="term" value="F:transmembrane transporter activity"/>
    <property type="evidence" value="ECO:0007669"/>
    <property type="project" value="InterPro"/>
</dbReference>
<dbReference type="EMBL" id="DXBY01000050">
    <property type="protein sequence ID" value="HIZ34688.1"/>
    <property type="molecule type" value="Genomic_DNA"/>
</dbReference>
<feature type="transmembrane region" description="Helical" evidence="6">
    <location>
        <begin position="22"/>
        <end position="48"/>
    </location>
</feature>
<dbReference type="PANTHER" id="PTHR23519">
    <property type="entry name" value="AUTOPHAGY-RELATED PROTEIN 22"/>
    <property type="match status" value="1"/>
</dbReference>
<gene>
    <name evidence="8" type="ORF">H9815_02830</name>
</gene>
<dbReference type="InterPro" id="IPR020846">
    <property type="entry name" value="MFS_dom"/>
</dbReference>
<evidence type="ECO:0000256" key="2">
    <source>
        <dbReference type="ARBA" id="ARBA00022448"/>
    </source>
</evidence>
<keyword evidence="2" id="KW-0813">Transport</keyword>
<dbReference type="InterPro" id="IPR024671">
    <property type="entry name" value="Atg22-like"/>
</dbReference>
<feature type="transmembrane region" description="Helical" evidence="6">
    <location>
        <begin position="289"/>
        <end position="307"/>
    </location>
</feature>
<feature type="domain" description="Major facilitator superfamily (MFS) profile" evidence="7">
    <location>
        <begin position="253"/>
        <end position="448"/>
    </location>
</feature>
<keyword evidence="4 6" id="KW-1133">Transmembrane helix</keyword>
<feature type="transmembrane region" description="Helical" evidence="6">
    <location>
        <begin position="344"/>
        <end position="368"/>
    </location>
</feature>
<dbReference type="Proteomes" id="UP000824037">
    <property type="component" value="Unassembled WGS sequence"/>
</dbReference>
<dbReference type="PROSITE" id="PS50850">
    <property type="entry name" value="MFS"/>
    <property type="match status" value="1"/>
</dbReference>
<comment type="subcellular location">
    <subcellularLocation>
        <location evidence="1">Cell membrane</location>
        <topology evidence="1">Multi-pass membrane protein</topology>
    </subcellularLocation>
</comment>
<evidence type="ECO:0000256" key="4">
    <source>
        <dbReference type="ARBA" id="ARBA00022989"/>
    </source>
</evidence>